<proteinExistence type="predicted"/>
<dbReference type="KEGG" id="haq:DU484_18385"/>
<reference evidence="1 2" key="1">
    <citation type="submission" date="2018-07" db="EMBL/GenBank/DDBJ databases">
        <title>Genome sequences of Haloplanus sp. CBA1112.</title>
        <authorList>
            <person name="Kim Y.B."/>
            <person name="Roh S.W."/>
        </authorList>
    </citation>
    <scope>NUCLEOTIDE SEQUENCE [LARGE SCALE GENOMIC DNA]</scope>
    <source>
        <strain evidence="1 2">CBA1112</strain>
    </source>
</reference>
<dbReference type="Proteomes" id="UP000252985">
    <property type="component" value="Chromosome"/>
</dbReference>
<sequence length="88" mass="9739">MSVQAPGSGSERVDVTLHAENRFLERVDATDLYPAERIAREVSEAVPVQLEARGEHRQIVQHPESGALYVYDVADSTVVTVLPPQEVR</sequence>
<gene>
    <name evidence="1" type="ORF">DU484_18385</name>
</gene>
<dbReference type="GeneID" id="37288989"/>
<accession>A0A345EHJ3</accession>
<evidence type="ECO:0000313" key="1">
    <source>
        <dbReference type="EMBL" id="AXG11665.1"/>
    </source>
</evidence>
<dbReference type="EMBL" id="CP031148">
    <property type="protein sequence ID" value="AXG11665.1"/>
    <property type="molecule type" value="Genomic_DNA"/>
</dbReference>
<evidence type="ECO:0000313" key="2">
    <source>
        <dbReference type="Proteomes" id="UP000252985"/>
    </source>
</evidence>
<dbReference type="RefSeq" id="WP_114606663.1">
    <property type="nucleotide sequence ID" value="NZ_CP031148.1"/>
</dbReference>
<dbReference type="AlphaFoldDB" id="A0A345EHJ3"/>
<organism evidence="1 2">
    <name type="scientific">Haloplanus rubicundus</name>
    <dbReference type="NCBI Taxonomy" id="1547898"/>
    <lineage>
        <taxon>Archaea</taxon>
        <taxon>Methanobacteriati</taxon>
        <taxon>Methanobacteriota</taxon>
        <taxon>Stenosarchaea group</taxon>
        <taxon>Halobacteria</taxon>
        <taxon>Halobacteriales</taxon>
        <taxon>Haloferacaceae</taxon>
        <taxon>Haloplanus</taxon>
    </lineage>
</organism>
<protein>
    <submittedName>
        <fullName evidence="1">Uncharacterized protein</fullName>
    </submittedName>
</protein>
<name>A0A345EHJ3_9EURY</name>